<dbReference type="RefSeq" id="WP_132688716.1">
    <property type="nucleotide sequence ID" value="NZ_SKBU01000006.1"/>
</dbReference>
<evidence type="ECO:0000259" key="5">
    <source>
        <dbReference type="Pfam" id="PF00535"/>
    </source>
</evidence>
<dbReference type="GO" id="GO:0016757">
    <property type="term" value="F:glycosyltransferase activity"/>
    <property type="evidence" value="ECO:0007669"/>
    <property type="project" value="UniProtKB-KW"/>
</dbReference>
<evidence type="ECO:0000313" key="6">
    <source>
        <dbReference type="EMBL" id="TCJ20103.1"/>
    </source>
</evidence>
<keyword evidence="7" id="KW-1185">Reference proteome</keyword>
<dbReference type="Gene3D" id="3.90.550.10">
    <property type="entry name" value="Spore Coat Polysaccharide Biosynthesis Protein SpsA, Chain A"/>
    <property type="match status" value="1"/>
</dbReference>
<comment type="caution">
    <text evidence="6">The sequence shown here is derived from an EMBL/GenBank/DDBJ whole genome shotgun (WGS) entry which is preliminary data.</text>
</comment>
<keyword evidence="3 6" id="KW-0808">Transferase</keyword>
<protein>
    <submittedName>
        <fullName evidence="6">Glycosyltransferase family 2 protein</fullName>
    </submittedName>
</protein>
<dbReference type="OrthoDB" id="2676521at2"/>
<dbReference type="InterPro" id="IPR029044">
    <property type="entry name" value="Nucleotide-diphossugar_trans"/>
</dbReference>
<proteinExistence type="inferred from homology"/>
<keyword evidence="4" id="KW-1133">Transmembrane helix</keyword>
<keyword evidence="4" id="KW-0812">Transmembrane</keyword>
<reference evidence="6 7" key="1">
    <citation type="submission" date="2019-03" db="EMBL/GenBank/DDBJ databases">
        <title>Whole genome sequence of a novel Rubrobacter taiwanensis strain, isolated from Yellowstone National Park.</title>
        <authorList>
            <person name="Freed S."/>
            <person name="Ramaley R.F."/>
            <person name="Kyndt J.A."/>
        </authorList>
    </citation>
    <scope>NUCLEOTIDE SEQUENCE [LARGE SCALE GENOMIC DNA]</scope>
    <source>
        <strain evidence="6 7">Yellowstone</strain>
    </source>
</reference>
<dbReference type="EMBL" id="SKBU01000006">
    <property type="protein sequence ID" value="TCJ20103.1"/>
    <property type="molecule type" value="Genomic_DNA"/>
</dbReference>
<feature type="domain" description="Glycosyltransferase 2-like" evidence="5">
    <location>
        <begin position="19"/>
        <end position="173"/>
    </location>
</feature>
<comment type="similarity">
    <text evidence="1">Belongs to the glycosyltransferase 2 family.</text>
</comment>
<feature type="transmembrane region" description="Helical" evidence="4">
    <location>
        <begin position="266"/>
        <end position="286"/>
    </location>
</feature>
<evidence type="ECO:0000256" key="1">
    <source>
        <dbReference type="ARBA" id="ARBA00006739"/>
    </source>
</evidence>
<feature type="transmembrane region" description="Helical" evidence="4">
    <location>
        <begin position="293"/>
        <end position="315"/>
    </location>
</feature>
<evidence type="ECO:0000256" key="2">
    <source>
        <dbReference type="ARBA" id="ARBA00022676"/>
    </source>
</evidence>
<dbReference type="InterPro" id="IPR001173">
    <property type="entry name" value="Glyco_trans_2-like"/>
</dbReference>
<dbReference type="CDD" id="cd06423">
    <property type="entry name" value="CESA_like"/>
    <property type="match status" value="1"/>
</dbReference>
<dbReference type="SUPFAM" id="SSF53448">
    <property type="entry name" value="Nucleotide-diphospho-sugar transferases"/>
    <property type="match status" value="1"/>
</dbReference>
<sequence length="364" mass="41283">MADTVRESGKPGISGRVAVLVPAYNEESVLDRTLKAAVREVGAENVYVADDCSRDHTRRIAAFWTGGNVYTAPENQGKARTLKATIDHFALAGRYEGIFILDADTWLAPGHIAALEPELKPGVAFVIGRIESQRVAWNFWVAYRGFVMWLYNAIIRTPQNVLNVINVLPGSSVLLSSEAVKGIDWDRAAKLVLDDFSMLCDVWYGRLGEIRYLHDTPPALVAEPLTFGAYLKQTYGRWWPGIWQTMRDRRMFFRTDWFSVTNNLQILSWVWSAAMPLVLIPFLLWLIGTSWWWLVGGMILTYLAYMYVLGGLYAYHKRRPAALVLLPGFLALAYVESVLFALAYFRSFRLKEGGRWTSPERSRG</sequence>
<name>A0A4R1BQT3_9ACTN</name>
<dbReference type="Pfam" id="PF00535">
    <property type="entry name" value="Glycos_transf_2"/>
    <property type="match status" value="1"/>
</dbReference>
<dbReference type="AlphaFoldDB" id="A0A4R1BQT3"/>
<keyword evidence="4" id="KW-0472">Membrane</keyword>
<accession>A0A4R1BQT3</accession>
<evidence type="ECO:0000256" key="3">
    <source>
        <dbReference type="ARBA" id="ARBA00022679"/>
    </source>
</evidence>
<dbReference type="PANTHER" id="PTHR43630:SF1">
    <property type="entry name" value="POLY-BETA-1,6-N-ACETYL-D-GLUCOSAMINE SYNTHASE"/>
    <property type="match status" value="1"/>
</dbReference>
<dbReference type="Proteomes" id="UP000295244">
    <property type="component" value="Unassembled WGS sequence"/>
</dbReference>
<dbReference type="PANTHER" id="PTHR43630">
    <property type="entry name" value="POLY-BETA-1,6-N-ACETYL-D-GLUCOSAMINE SYNTHASE"/>
    <property type="match status" value="1"/>
</dbReference>
<gene>
    <name evidence="6" type="ORF">E0L93_03945</name>
</gene>
<keyword evidence="2" id="KW-0328">Glycosyltransferase</keyword>
<organism evidence="6 7">
    <name type="scientific">Rubrobacter taiwanensis</name>
    <dbReference type="NCBI Taxonomy" id="185139"/>
    <lineage>
        <taxon>Bacteria</taxon>
        <taxon>Bacillati</taxon>
        <taxon>Actinomycetota</taxon>
        <taxon>Rubrobacteria</taxon>
        <taxon>Rubrobacterales</taxon>
        <taxon>Rubrobacteraceae</taxon>
        <taxon>Rubrobacter</taxon>
    </lineage>
</organism>
<evidence type="ECO:0000313" key="7">
    <source>
        <dbReference type="Proteomes" id="UP000295244"/>
    </source>
</evidence>
<feature type="transmembrane region" description="Helical" evidence="4">
    <location>
        <begin position="321"/>
        <end position="345"/>
    </location>
</feature>
<evidence type="ECO:0000256" key="4">
    <source>
        <dbReference type="SAM" id="Phobius"/>
    </source>
</evidence>